<dbReference type="RefSeq" id="WP_226898994.1">
    <property type="nucleotide sequence ID" value="NZ_CBCSDF010000002.1"/>
</dbReference>
<feature type="chain" id="PRO_5045820094" description="Carboxypeptidase regulatory-like domain-containing protein" evidence="2">
    <location>
        <begin position="23"/>
        <end position="980"/>
    </location>
</feature>
<evidence type="ECO:0000313" key="4">
    <source>
        <dbReference type="Proteomes" id="UP001304419"/>
    </source>
</evidence>
<keyword evidence="4" id="KW-1185">Reference proteome</keyword>
<gene>
    <name evidence="3" type="ORF">R5H13_06245</name>
</gene>
<evidence type="ECO:0000256" key="2">
    <source>
        <dbReference type="SAM" id="SignalP"/>
    </source>
</evidence>
<sequence>MRAHVIWRALLIGMLCYQPAMASQVDTLQQLLERVERVKAKLAIQQSERVVSRVDVGTELFLSAYKGNLYLGEVIAVTSEQGVNVELLSLFSALGFVVSEDVSGTFDGWFFTPENTFSLNAKAHLVESKGQRTQLSDKDVQVINGEVFLADYIVATLFDVSLFTDIQDLSLTVKSRQILPIEAQQQRLGREVVSFDRNASATLPWRPSPYQSIGKPVLDAQINTQLTEDIRQTSYSLIGSQDIAYWQAQYFIAGREGDVINRSRLSLNRASKKADVLPFGNFTKVSLGDVQSIQVGVDALNEEGRGVSFSNAPLDRRTNRQRIVISGPVQVGWDVELYRNGLLIGQENNVQSGRYEFENIDLLFGENTFELVMYGGQGQVSKEVQTYYVEQSTTNEDEGFFAVSITETGKSILGDKTAASGKSSWQVNGRFDYGLTTDFAVYAGFQHRQGVKNSASEQYFSTGFNTNINKRLLLDVDYSKSELNQRLSANTRTRLFGQQVGAKVELKEDLERDENATEIKLTAAGDWSLFDAAKIYYRAEYFQLNRANIDTTEQASLLFSTGNYWGTFSNQFVWQEQANQASDMSGYLRWQRRIFGIYSRFTTWYDIKPSNEITAAELELSKELSPELDLGITLYKDFAADYYKTELGLSWNHDKFRLLTDLQYDIDDNWQIGLSGQVSIGAGETVDQVFLTGKRLSQFGSLMVRAFIDQNNNGYLDDGELPLKGVTIKALQNFAQGKTDDDGVALLPAMVNYKRTDIIVDKETIPEPFLIPANDGFSFTPRPGHIEYVEIPFVNSSEVEGIVEINEGTERRPAGFTTVSLLDETGNEVARTQTAYDGYYVFTGLKPGTYRTAISDAKRLAVASTQQIEVELSAEGDLLLDVNHELQRQRATTQEFAVAGRFKTLTILKVYAAILAKRYPAFLSGGFGYAQKEGDATYLLILRDDATQNAANICQNLLPFKVSCTVEALTIYERENNAIN</sequence>
<dbReference type="Gene3D" id="2.60.40.10">
    <property type="entry name" value="Immunoglobulins"/>
    <property type="match status" value="1"/>
</dbReference>
<dbReference type="Proteomes" id="UP001304419">
    <property type="component" value="Chromosome 1"/>
</dbReference>
<proteinExistence type="predicted"/>
<feature type="coiled-coil region" evidence="1">
    <location>
        <begin position="21"/>
        <end position="48"/>
    </location>
</feature>
<dbReference type="Gene3D" id="2.60.40.3110">
    <property type="match status" value="1"/>
</dbReference>
<feature type="signal peptide" evidence="2">
    <location>
        <begin position="1"/>
        <end position="22"/>
    </location>
</feature>
<dbReference type="SUPFAM" id="SSF117074">
    <property type="entry name" value="Hypothetical protein PA1324"/>
    <property type="match status" value="1"/>
</dbReference>
<protein>
    <recommendedName>
        <fullName evidence="5">Carboxypeptidase regulatory-like domain-containing protein</fullName>
    </recommendedName>
</protein>
<reference evidence="3 4" key="1">
    <citation type="submission" date="2023-10" db="EMBL/GenBank/DDBJ databases">
        <title>To unveil natural product biosynthetic capacity in Pseudoalteromonas.</title>
        <authorList>
            <person name="Wang J."/>
        </authorList>
    </citation>
    <scope>NUCLEOTIDE SEQUENCE [LARGE SCALE GENOMIC DNA]</scope>
    <source>
        <strain evidence="3 4">DSM 15914</strain>
    </source>
</reference>
<dbReference type="EMBL" id="CP137578">
    <property type="protein sequence ID" value="WOX29863.1"/>
    <property type="molecule type" value="Genomic_DNA"/>
</dbReference>
<accession>A0ABZ0MDG7</accession>
<name>A0ABZ0MDG7_9GAMM</name>
<evidence type="ECO:0000256" key="1">
    <source>
        <dbReference type="SAM" id="Coils"/>
    </source>
</evidence>
<keyword evidence="2" id="KW-0732">Signal</keyword>
<evidence type="ECO:0008006" key="5">
    <source>
        <dbReference type="Google" id="ProtNLM"/>
    </source>
</evidence>
<evidence type="ECO:0000313" key="3">
    <source>
        <dbReference type="EMBL" id="WOX29863.1"/>
    </source>
</evidence>
<dbReference type="InterPro" id="IPR013783">
    <property type="entry name" value="Ig-like_fold"/>
</dbReference>
<organism evidence="3 4">
    <name type="scientific">Pseudoalteromonas maricaloris</name>
    <dbReference type="NCBI Taxonomy" id="184924"/>
    <lineage>
        <taxon>Bacteria</taxon>
        <taxon>Pseudomonadati</taxon>
        <taxon>Pseudomonadota</taxon>
        <taxon>Gammaproteobacteria</taxon>
        <taxon>Alteromonadales</taxon>
        <taxon>Pseudoalteromonadaceae</taxon>
        <taxon>Pseudoalteromonas</taxon>
    </lineage>
</organism>
<keyword evidence="1" id="KW-0175">Coiled coil</keyword>